<proteinExistence type="inferred from homology"/>
<evidence type="ECO:0000256" key="1">
    <source>
        <dbReference type="ARBA" id="ARBA00004141"/>
    </source>
</evidence>
<organism evidence="8 9">
    <name type="scientific">Streptococcus danieliae</name>
    <dbReference type="NCBI Taxonomy" id="747656"/>
    <lineage>
        <taxon>Bacteria</taxon>
        <taxon>Bacillati</taxon>
        <taxon>Bacillota</taxon>
        <taxon>Bacilli</taxon>
        <taxon>Lactobacillales</taxon>
        <taxon>Streptococcaceae</taxon>
        <taxon>Streptococcus</taxon>
    </lineage>
</organism>
<evidence type="ECO:0000313" key="9">
    <source>
        <dbReference type="Proteomes" id="UP000461595"/>
    </source>
</evidence>
<comment type="subcellular location">
    <subcellularLocation>
        <location evidence="1">Membrane</location>
        <topology evidence="1">Multi-pass membrane protein</topology>
    </subcellularLocation>
</comment>
<evidence type="ECO:0000256" key="2">
    <source>
        <dbReference type="ARBA" id="ARBA00009399"/>
    </source>
</evidence>
<evidence type="ECO:0000256" key="4">
    <source>
        <dbReference type="ARBA" id="ARBA00022989"/>
    </source>
</evidence>
<evidence type="ECO:0000313" key="8">
    <source>
        <dbReference type="EMBL" id="MVX59192.1"/>
    </source>
</evidence>
<dbReference type="PANTHER" id="PTHR38459">
    <property type="entry name" value="PROPHAGE BACTOPRENOL-LINKED GLUCOSE TRANSLOCASE HOMOLOG"/>
    <property type="match status" value="1"/>
</dbReference>
<comment type="similarity">
    <text evidence="2">Belongs to the GtrA family.</text>
</comment>
<evidence type="ECO:0000259" key="7">
    <source>
        <dbReference type="Pfam" id="PF04138"/>
    </source>
</evidence>
<evidence type="ECO:0000256" key="3">
    <source>
        <dbReference type="ARBA" id="ARBA00022692"/>
    </source>
</evidence>
<dbReference type="GO" id="GO:0005886">
    <property type="term" value="C:plasma membrane"/>
    <property type="evidence" value="ECO:0007669"/>
    <property type="project" value="TreeGrafter"/>
</dbReference>
<feature type="transmembrane region" description="Helical" evidence="6">
    <location>
        <begin position="76"/>
        <end position="98"/>
    </location>
</feature>
<dbReference type="GO" id="GO:0000271">
    <property type="term" value="P:polysaccharide biosynthetic process"/>
    <property type="evidence" value="ECO:0007669"/>
    <property type="project" value="InterPro"/>
</dbReference>
<keyword evidence="5 6" id="KW-0472">Membrane</keyword>
<dbReference type="PANTHER" id="PTHR38459:SF5">
    <property type="entry name" value="CELL WALL TEICHOIC ACID GLYCOSYLATION PROTEIN GTCA"/>
    <property type="match status" value="1"/>
</dbReference>
<feature type="transmembrane region" description="Helical" evidence="6">
    <location>
        <begin position="12"/>
        <end position="30"/>
    </location>
</feature>
<dbReference type="Pfam" id="PF04138">
    <property type="entry name" value="GtrA_DPMS_TM"/>
    <property type="match status" value="1"/>
</dbReference>
<evidence type="ECO:0000256" key="5">
    <source>
        <dbReference type="ARBA" id="ARBA00023136"/>
    </source>
</evidence>
<keyword evidence="3 6" id="KW-0812">Transmembrane</keyword>
<dbReference type="InterPro" id="IPR051401">
    <property type="entry name" value="GtrA_CellWall_Glycosyl"/>
</dbReference>
<feature type="domain" description="GtrA/DPMS transmembrane" evidence="7">
    <location>
        <begin position="16"/>
        <end position="141"/>
    </location>
</feature>
<feature type="transmembrane region" description="Helical" evidence="6">
    <location>
        <begin position="118"/>
        <end position="140"/>
    </location>
</feature>
<accession>A0A7X3G921</accession>
<protein>
    <submittedName>
        <fullName evidence="8">GtrA family protein</fullName>
    </submittedName>
</protein>
<dbReference type="Proteomes" id="UP000461595">
    <property type="component" value="Unassembled WGS sequence"/>
</dbReference>
<dbReference type="InterPro" id="IPR007267">
    <property type="entry name" value="GtrA_DPMS_TM"/>
</dbReference>
<name>A0A7X3G921_9STRE</name>
<keyword evidence="4 6" id="KW-1133">Transmembrane helix</keyword>
<feature type="transmembrane region" description="Helical" evidence="6">
    <location>
        <begin position="42"/>
        <end position="64"/>
    </location>
</feature>
<dbReference type="AlphaFoldDB" id="A0A7X3G921"/>
<dbReference type="OrthoDB" id="361483at2"/>
<evidence type="ECO:0000256" key="6">
    <source>
        <dbReference type="SAM" id="Phobius"/>
    </source>
</evidence>
<dbReference type="EMBL" id="WSRS01000048">
    <property type="protein sequence ID" value="MVX59192.1"/>
    <property type="molecule type" value="Genomic_DNA"/>
</dbReference>
<dbReference type="RefSeq" id="WP_160332978.1">
    <property type="nucleotide sequence ID" value="NZ_WSRS01000048.1"/>
</dbReference>
<gene>
    <name evidence="8" type="ORF">E5983_06005</name>
</gene>
<comment type="caution">
    <text evidence="8">The sequence shown here is derived from an EMBL/GenBank/DDBJ whole genome shotgun (WGS) entry which is preliminary data.</text>
</comment>
<sequence>MKTLIQKFFNNEVLSYLFFGVLATVIYLVFRTLFFYLTQDAVVSAATANILAILFAFITNDLFVFKQKSPGRWERLVKFFMARLSTFLLDIGLSYLFVTQFPEIIGQFVNHNLQAVNAIVALTSQVLIIVLNYLISKLFVFTNNQG</sequence>
<reference evidence="8 9" key="1">
    <citation type="submission" date="2019-12" db="EMBL/GenBank/DDBJ databases">
        <title>Microbes associate with the intestines of laboratory mice.</title>
        <authorList>
            <person name="Navarre W."/>
            <person name="Wong E."/>
        </authorList>
    </citation>
    <scope>NUCLEOTIDE SEQUENCE [LARGE SCALE GENOMIC DNA]</scope>
    <source>
        <strain evidence="8 9">NM51_B2-22</strain>
    </source>
</reference>